<dbReference type="GO" id="GO:0005737">
    <property type="term" value="C:cytoplasm"/>
    <property type="evidence" value="ECO:0007669"/>
    <property type="project" value="TreeGrafter"/>
</dbReference>
<sequence length="350" mass="38253">MAASASPSPRKSVFVTGANGYIGSAVCRAFVRAGWRVYGLIRRAEAAGTLYSEEIIPIVGSISKDATFPEDLAKYTKTLDAIVSCTEQFPFGAHYDAVLSLIRKLAATSNANGVRPLVLVSSGCKDYGSTGVHGSAGLAPHTETSPLQPLDPIKERAFESLKVFEHTELFDAALLRPTPVYGYDSSYYGQAFELAAAAARSEEKVLQLPFDFGTIIHGCHIDDCAEAYVSLAEHADRSAVAGQCFNISGARYETLGMIAEALKTEYGLRDVVRVPAGAEVDWSVYISLGHSQWVDSTKIRQLTGWTDKRLPFWENIHAYRLAYEEAARRGHEGVLRVKERLANVLTWPKK</sequence>
<dbReference type="EMBL" id="JBANMG010000009">
    <property type="protein sequence ID" value="KAK6949068.1"/>
    <property type="molecule type" value="Genomic_DNA"/>
</dbReference>
<protein>
    <recommendedName>
        <fullName evidence="1">NAD-dependent epimerase/dehydratase domain-containing protein</fullName>
    </recommendedName>
</protein>
<dbReference type="Pfam" id="PF01370">
    <property type="entry name" value="Epimerase"/>
    <property type="match status" value="1"/>
</dbReference>
<dbReference type="InterPro" id="IPR036291">
    <property type="entry name" value="NAD(P)-bd_dom_sf"/>
</dbReference>
<dbReference type="Proteomes" id="UP001369815">
    <property type="component" value="Unassembled WGS sequence"/>
</dbReference>
<accession>A0AAX6M8R2</accession>
<evidence type="ECO:0000313" key="2">
    <source>
        <dbReference type="EMBL" id="KAK6949068.1"/>
    </source>
</evidence>
<dbReference type="Gene3D" id="3.40.50.720">
    <property type="entry name" value="NAD(P)-binding Rossmann-like Domain"/>
    <property type="match status" value="1"/>
</dbReference>
<organism evidence="2 3">
    <name type="scientific">Daldinia eschscholtzii</name>
    <dbReference type="NCBI Taxonomy" id="292717"/>
    <lineage>
        <taxon>Eukaryota</taxon>
        <taxon>Fungi</taxon>
        <taxon>Dikarya</taxon>
        <taxon>Ascomycota</taxon>
        <taxon>Pezizomycotina</taxon>
        <taxon>Sordariomycetes</taxon>
        <taxon>Xylariomycetidae</taxon>
        <taxon>Xylariales</taxon>
        <taxon>Hypoxylaceae</taxon>
        <taxon>Daldinia</taxon>
    </lineage>
</organism>
<gene>
    <name evidence="2" type="ORF">Daesc_009141</name>
</gene>
<dbReference type="SUPFAM" id="SSF51735">
    <property type="entry name" value="NAD(P)-binding Rossmann-fold domains"/>
    <property type="match status" value="1"/>
</dbReference>
<evidence type="ECO:0000259" key="1">
    <source>
        <dbReference type="Pfam" id="PF01370"/>
    </source>
</evidence>
<dbReference type="InterPro" id="IPR051783">
    <property type="entry name" value="NAD(P)-dependent_oxidoreduct"/>
</dbReference>
<dbReference type="AlphaFoldDB" id="A0AAX6M8R2"/>
<reference evidence="2 3" key="1">
    <citation type="journal article" date="2024" name="Front Chem Biol">
        <title>Unveiling the potential of Daldinia eschscholtzii MFLUCC 19-0629 through bioactivity and bioinformatics studies for enhanced sustainable agriculture production.</title>
        <authorList>
            <person name="Brooks S."/>
            <person name="Weaver J.A."/>
            <person name="Klomchit A."/>
            <person name="Alharthi S.A."/>
            <person name="Onlamun T."/>
            <person name="Nurani R."/>
            <person name="Vong T.K."/>
            <person name="Alberti F."/>
            <person name="Greco C."/>
        </authorList>
    </citation>
    <scope>NUCLEOTIDE SEQUENCE [LARGE SCALE GENOMIC DNA]</scope>
    <source>
        <strain evidence="2">MFLUCC 19-0629</strain>
    </source>
</reference>
<dbReference type="InterPro" id="IPR001509">
    <property type="entry name" value="Epimerase_deHydtase"/>
</dbReference>
<dbReference type="PANTHER" id="PTHR48079">
    <property type="entry name" value="PROTEIN YEEZ"/>
    <property type="match status" value="1"/>
</dbReference>
<dbReference type="GO" id="GO:0004029">
    <property type="term" value="F:aldehyde dehydrogenase (NAD+) activity"/>
    <property type="evidence" value="ECO:0007669"/>
    <property type="project" value="TreeGrafter"/>
</dbReference>
<proteinExistence type="predicted"/>
<dbReference type="PANTHER" id="PTHR48079:SF6">
    <property type="entry name" value="NAD(P)-BINDING DOMAIN-CONTAINING PROTEIN-RELATED"/>
    <property type="match status" value="1"/>
</dbReference>
<feature type="domain" description="NAD-dependent epimerase/dehydratase" evidence="1">
    <location>
        <begin position="13"/>
        <end position="247"/>
    </location>
</feature>
<comment type="caution">
    <text evidence="2">The sequence shown here is derived from an EMBL/GenBank/DDBJ whole genome shotgun (WGS) entry which is preliminary data.</text>
</comment>
<keyword evidence="3" id="KW-1185">Reference proteome</keyword>
<evidence type="ECO:0000313" key="3">
    <source>
        <dbReference type="Proteomes" id="UP001369815"/>
    </source>
</evidence>
<name>A0AAX6M8R2_9PEZI</name>